<name>A0AAU7U729_9DEIO</name>
<evidence type="ECO:0000313" key="1">
    <source>
        <dbReference type="EMBL" id="XBV84377.1"/>
    </source>
</evidence>
<proteinExistence type="predicted"/>
<dbReference type="AlphaFoldDB" id="A0AAU7U729"/>
<organism evidence="1">
    <name type="scientific">Deinococcus sonorensis KR-87</name>
    <dbReference type="NCBI Taxonomy" id="694439"/>
    <lineage>
        <taxon>Bacteria</taxon>
        <taxon>Thermotogati</taxon>
        <taxon>Deinococcota</taxon>
        <taxon>Deinococci</taxon>
        <taxon>Deinococcales</taxon>
        <taxon>Deinococcaceae</taxon>
        <taxon>Deinococcus</taxon>
    </lineage>
</organism>
<sequence>MNRPPTDIVTLRVAHCRAEHAANGEQYHLAVLHYRICLEAAERREDCQAMRFFALRLSDCYRQMGLMDKARQFRDLADCDTGLIS</sequence>
<protein>
    <submittedName>
        <fullName evidence="1">Uncharacterized protein</fullName>
    </submittedName>
</protein>
<accession>A0AAU7U729</accession>
<dbReference type="RefSeq" id="WP_350242414.1">
    <property type="nucleotide sequence ID" value="NZ_CP158299.1"/>
</dbReference>
<dbReference type="EMBL" id="CP158299">
    <property type="protein sequence ID" value="XBV84377.1"/>
    <property type="molecule type" value="Genomic_DNA"/>
</dbReference>
<reference evidence="1" key="1">
    <citation type="submission" date="2024-06" db="EMBL/GenBank/DDBJ databases">
        <title>Draft Genome Sequence of Deinococcus sonorensis Type Strain KR-87, a Biofilm Producing Representative of the Genus Deinococcus.</title>
        <authorList>
            <person name="Boren L.S."/>
            <person name="Grosso R.A."/>
            <person name="Hugenberg-Cox A.N."/>
            <person name="Hill J.T.E."/>
            <person name="Albert C.M."/>
            <person name="Tuohy J.M."/>
        </authorList>
    </citation>
    <scope>NUCLEOTIDE SEQUENCE</scope>
    <source>
        <strain evidence="1">KR-87</strain>
    </source>
</reference>
<dbReference type="KEGG" id="dsc:ABOD76_13095"/>
<gene>
    <name evidence="1" type="ORF">ABOD76_13095</name>
</gene>